<keyword evidence="1" id="KW-0472">Membrane</keyword>
<sequence>MDLKHTETDVYPQGWISPLLSGISIAFTTIGTGLFRTDWQPPRCIVLDGASGRIAACWCLPQAAQRPVLGPRSDEDRRG</sequence>
<dbReference type="AlphaFoldDB" id="A0A319DYR6"/>
<dbReference type="Proteomes" id="UP000247810">
    <property type="component" value="Unassembled WGS sequence"/>
</dbReference>
<name>A0A319DYR6_9EURO</name>
<keyword evidence="3" id="KW-1185">Reference proteome</keyword>
<evidence type="ECO:0000256" key="1">
    <source>
        <dbReference type="SAM" id="Phobius"/>
    </source>
</evidence>
<keyword evidence="1" id="KW-0812">Transmembrane</keyword>
<reference evidence="2 3" key="1">
    <citation type="submission" date="2018-02" db="EMBL/GenBank/DDBJ databases">
        <title>The genomes of Aspergillus section Nigri reveals drivers in fungal speciation.</title>
        <authorList>
            <consortium name="DOE Joint Genome Institute"/>
            <person name="Vesth T.C."/>
            <person name="Nybo J."/>
            <person name="Theobald S."/>
            <person name="Brandl J."/>
            <person name="Frisvad J.C."/>
            <person name="Nielsen K.F."/>
            <person name="Lyhne E.K."/>
            <person name="Kogle M.E."/>
            <person name="Kuo A."/>
            <person name="Riley R."/>
            <person name="Clum A."/>
            <person name="Nolan M."/>
            <person name="Lipzen A."/>
            <person name="Salamov A."/>
            <person name="Henrissat B."/>
            <person name="Wiebenga A."/>
            <person name="De vries R.P."/>
            <person name="Grigoriev I.V."/>
            <person name="Mortensen U.H."/>
            <person name="Andersen M.R."/>
            <person name="Baker S.E."/>
        </authorList>
    </citation>
    <scope>NUCLEOTIDE SEQUENCE [LARGE SCALE GENOMIC DNA]</scope>
    <source>
        <strain evidence="2 3">CBS 707.79</strain>
    </source>
</reference>
<protein>
    <submittedName>
        <fullName evidence="2">Uncharacterized protein</fullName>
    </submittedName>
</protein>
<accession>A0A319DYR6</accession>
<feature type="transmembrane region" description="Helical" evidence="1">
    <location>
        <begin position="15"/>
        <end position="35"/>
    </location>
</feature>
<keyword evidence="1" id="KW-1133">Transmembrane helix</keyword>
<dbReference type="EMBL" id="KZ825803">
    <property type="protein sequence ID" value="PYH99347.1"/>
    <property type="molecule type" value="Genomic_DNA"/>
</dbReference>
<evidence type="ECO:0000313" key="3">
    <source>
        <dbReference type="Proteomes" id="UP000247810"/>
    </source>
</evidence>
<gene>
    <name evidence="2" type="ORF">BO71DRAFT_394417</name>
</gene>
<evidence type="ECO:0000313" key="2">
    <source>
        <dbReference type="EMBL" id="PYH99347.1"/>
    </source>
</evidence>
<dbReference type="VEuPathDB" id="FungiDB:BO71DRAFT_394417"/>
<organism evidence="2 3">
    <name type="scientific">Aspergillus ellipticus CBS 707.79</name>
    <dbReference type="NCBI Taxonomy" id="1448320"/>
    <lineage>
        <taxon>Eukaryota</taxon>
        <taxon>Fungi</taxon>
        <taxon>Dikarya</taxon>
        <taxon>Ascomycota</taxon>
        <taxon>Pezizomycotina</taxon>
        <taxon>Eurotiomycetes</taxon>
        <taxon>Eurotiomycetidae</taxon>
        <taxon>Eurotiales</taxon>
        <taxon>Aspergillaceae</taxon>
        <taxon>Aspergillus</taxon>
        <taxon>Aspergillus subgen. Circumdati</taxon>
    </lineage>
</organism>
<proteinExistence type="predicted"/>